<evidence type="ECO:0000256" key="5">
    <source>
        <dbReference type="ARBA" id="ARBA00022989"/>
    </source>
</evidence>
<dbReference type="Pfam" id="PF02397">
    <property type="entry name" value="Bac_transf"/>
    <property type="match status" value="1"/>
</dbReference>
<dbReference type="InterPro" id="IPR017475">
    <property type="entry name" value="EPS_sugar_tfrase"/>
</dbReference>
<comment type="similarity">
    <text evidence="2">Belongs to the bacterial sugar transferase family.</text>
</comment>
<dbReference type="NCBIfam" id="TIGR03025">
    <property type="entry name" value="EPS_sugtrans"/>
    <property type="match status" value="1"/>
</dbReference>
<dbReference type="EMBL" id="FQZX01000001">
    <property type="protein sequence ID" value="SHJ70692.1"/>
    <property type="molecule type" value="Genomic_DNA"/>
</dbReference>
<dbReference type="OrthoDB" id="9808602at2"/>
<evidence type="ECO:0000313" key="9">
    <source>
        <dbReference type="EMBL" id="SHJ70692.1"/>
    </source>
</evidence>
<dbReference type="InterPro" id="IPR003362">
    <property type="entry name" value="Bact_transf"/>
</dbReference>
<dbReference type="PANTHER" id="PTHR30576">
    <property type="entry name" value="COLANIC BIOSYNTHESIS UDP-GLUCOSE LIPID CARRIER TRANSFERASE"/>
    <property type="match status" value="1"/>
</dbReference>
<keyword evidence="6 7" id="KW-0472">Membrane</keyword>
<feature type="transmembrane region" description="Helical" evidence="7">
    <location>
        <begin position="68"/>
        <end position="88"/>
    </location>
</feature>
<feature type="domain" description="Bacterial sugar transferase" evidence="8">
    <location>
        <begin position="259"/>
        <end position="444"/>
    </location>
</feature>
<keyword evidence="5 7" id="KW-1133">Transmembrane helix</keyword>
<keyword evidence="4 7" id="KW-0812">Transmembrane</keyword>
<accession>A0A1M6LHK0</accession>
<dbReference type="GO" id="GO:0016020">
    <property type="term" value="C:membrane"/>
    <property type="evidence" value="ECO:0007669"/>
    <property type="project" value="UniProtKB-SubCell"/>
</dbReference>
<evidence type="ECO:0000256" key="6">
    <source>
        <dbReference type="ARBA" id="ARBA00023136"/>
    </source>
</evidence>
<dbReference type="Proteomes" id="UP000184314">
    <property type="component" value="Unassembled WGS sequence"/>
</dbReference>
<feature type="transmembrane region" description="Helical" evidence="7">
    <location>
        <begin position="7"/>
        <end position="27"/>
    </location>
</feature>
<organism evidence="9 10">
    <name type="scientific">Maribacter aquivivus</name>
    <dbReference type="NCBI Taxonomy" id="228958"/>
    <lineage>
        <taxon>Bacteria</taxon>
        <taxon>Pseudomonadati</taxon>
        <taxon>Bacteroidota</taxon>
        <taxon>Flavobacteriia</taxon>
        <taxon>Flavobacteriales</taxon>
        <taxon>Flavobacteriaceae</taxon>
        <taxon>Maribacter</taxon>
    </lineage>
</organism>
<evidence type="ECO:0000256" key="1">
    <source>
        <dbReference type="ARBA" id="ARBA00004141"/>
    </source>
</evidence>
<comment type="subcellular location">
    <subcellularLocation>
        <location evidence="1">Membrane</location>
        <topology evidence="1">Multi-pass membrane protein</topology>
    </subcellularLocation>
</comment>
<dbReference type="RefSeq" id="WP_073242063.1">
    <property type="nucleotide sequence ID" value="NZ_FQZX01000001.1"/>
</dbReference>
<name>A0A1M6LHK0_9FLAO</name>
<protein>
    <submittedName>
        <fullName evidence="9">Putative colanic acid biosysnthesis UDP-glucose lipid carrier transferase</fullName>
    </submittedName>
</protein>
<evidence type="ECO:0000256" key="2">
    <source>
        <dbReference type="ARBA" id="ARBA00006464"/>
    </source>
</evidence>
<reference evidence="10" key="1">
    <citation type="submission" date="2016-11" db="EMBL/GenBank/DDBJ databases">
        <authorList>
            <person name="Varghese N."/>
            <person name="Submissions S."/>
        </authorList>
    </citation>
    <scope>NUCLEOTIDE SEQUENCE [LARGE SCALE GENOMIC DNA]</scope>
    <source>
        <strain evidence="10">DSM 16478</strain>
    </source>
</reference>
<evidence type="ECO:0000313" key="10">
    <source>
        <dbReference type="Proteomes" id="UP000184314"/>
    </source>
</evidence>
<evidence type="ECO:0000256" key="4">
    <source>
        <dbReference type="ARBA" id="ARBA00022692"/>
    </source>
</evidence>
<dbReference type="GO" id="GO:0016780">
    <property type="term" value="F:phosphotransferase activity, for other substituted phosphate groups"/>
    <property type="evidence" value="ECO:0007669"/>
    <property type="project" value="TreeGrafter"/>
</dbReference>
<feature type="transmembrane region" description="Helical" evidence="7">
    <location>
        <begin position="100"/>
        <end position="120"/>
    </location>
</feature>
<evidence type="ECO:0000256" key="3">
    <source>
        <dbReference type="ARBA" id="ARBA00022679"/>
    </source>
</evidence>
<keyword evidence="10" id="KW-1185">Reference proteome</keyword>
<feature type="transmembrane region" description="Helical" evidence="7">
    <location>
        <begin position="264"/>
        <end position="286"/>
    </location>
</feature>
<dbReference type="AlphaFoldDB" id="A0A1M6LHK0"/>
<keyword evidence="3 9" id="KW-0808">Transferase</keyword>
<evidence type="ECO:0000256" key="7">
    <source>
        <dbReference type="SAM" id="Phobius"/>
    </source>
</evidence>
<dbReference type="PANTHER" id="PTHR30576:SF0">
    <property type="entry name" value="UNDECAPRENYL-PHOSPHATE N-ACETYLGALACTOSAMINYL 1-PHOSPHATE TRANSFERASE-RELATED"/>
    <property type="match status" value="1"/>
</dbReference>
<proteinExistence type="inferred from homology"/>
<dbReference type="STRING" id="228958.SAMN04488007_1164"/>
<gene>
    <name evidence="9" type="ORF">SAMN04488007_1164</name>
</gene>
<feature type="transmembrane region" description="Helical" evidence="7">
    <location>
        <begin position="39"/>
        <end position="56"/>
    </location>
</feature>
<evidence type="ECO:0000259" key="8">
    <source>
        <dbReference type="Pfam" id="PF02397"/>
    </source>
</evidence>
<dbReference type="Pfam" id="PF13727">
    <property type="entry name" value="CoA_binding_3"/>
    <property type="match status" value="1"/>
</dbReference>
<sequence>MKYRNSDYIIPISIFLNLCIINGVLLILTPETYLNVFNIAYYNISWLFIAFILNYYTTDRKELFFTRFHKIIQILFVYFLSYFALFAIRDESIPSISYQYVVFAILSICLIWYRVLFFWVRGKFRVIGRNSVKVVVLGRDRNLKKIRKVFDNPTFGYFYSGYFSDNESKSPTYLGQIKDSFGYILNYDIDIIYCVASNFSEDELKNFVDFADNNLIRFKVILDDMDVFNRAMSVETYNTTPVLNLRNVPLDTEYGRIIKRAFDIIFSGLVILLILSWLTPILYILIKIDSPGDFYFKQMRHGYKRQTFWCYKYRSMTVNKESDSQMAKKGDMRVTRIGKFIRKTSIDELPQFINVFKGDMSIVGPRPHMVVHTTDFEKSVDKYLVRHFVKPGITGLAQIMGYRGEIIKPSDIKNRTRLDIFYVERWSMGLDIHILFYTIYNVIKGEEKAY</sequence>